<proteinExistence type="predicted"/>
<feature type="region of interest" description="Disordered" evidence="1">
    <location>
        <begin position="386"/>
        <end position="436"/>
    </location>
</feature>
<dbReference type="Proteomes" id="UP000001400">
    <property type="component" value="Chromosome"/>
</dbReference>
<keyword evidence="3" id="KW-1185">Reference proteome</keyword>
<evidence type="ECO:0000313" key="2">
    <source>
        <dbReference type="EMBL" id="ADD08818.1"/>
    </source>
</evidence>
<feature type="compositionally biased region" description="Basic and acidic residues" evidence="1">
    <location>
        <begin position="386"/>
        <end position="402"/>
    </location>
</feature>
<dbReference type="EMBL" id="CP001941">
    <property type="protein sequence ID" value="ADD08818.1"/>
    <property type="molecule type" value="Genomic_DNA"/>
</dbReference>
<organism evidence="2 3">
    <name type="scientific">Aciduliprofundum boonei (strain DSM 19572 / T469)</name>
    <dbReference type="NCBI Taxonomy" id="439481"/>
    <lineage>
        <taxon>Archaea</taxon>
        <taxon>Methanobacteriati</taxon>
        <taxon>Thermoplasmatota</taxon>
        <taxon>DHVE2 group</taxon>
        <taxon>Candidatus Aciduliprofundum</taxon>
    </lineage>
</organism>
<evidence type="ECO:0008006" key="4">
    <source>
        <dbReference type="Google" id="ProtNLM"/>
    </source>
</evidence>
<protein>
    <recommendedName>
        <fullName evidence="4">LtrC-like protein</fullName>
    </recommendedName>
</protein>
<dbReference type="AlphaFoldDB" id="D3T9N9"/>
<evidence type="ECO:0000256" key="1">
    <source>
        <dbReference type="SAM" id="MobiDB-lite"/>
    </source>
</evidence>
<sequence>MKKMRYSKEEVKRYYDDVSKFLNTKFKEGLKELTKSERVQDLLKVKNLSYNYSLYNTLLIISQKPELAETGELVLPRYKWEKLGRHINKDAQPIWIWRPNPKTIYEYQKRDLPQELKDVRELALKSKSPQEFAKALDEKVGNLLQQDKVSAMGLAGAIAENYGDNQKALTNLYYDLKRGYMTAKVPRGERMYFKPEKVYAESDTHGKPLPDLRFKTLTGNEYRKFYEMIRDSSPIPVEEIYTIGNTNKLKYHGKYDMKEGKITIVRSKSYNHMLGTLIHELAHAIRHKERMMTPDNNFEEAVVESTSISILSRMGAKDALQKRGEYVLTFLNAQKEEDLDKAGNKLFHETNRTVRKLLEKVPAINHAISEVDRQRIEYEAKLMKEAKKEMAKEKENSKEVEAPKGPGMQPQEIAHAQNVPNQHSVPNQHKEVEVEL</sequence>
<accession>D3T9N9</accession>
<reference evidence="2" key="1">
    <citation type="submission" date="2010-02" db="EMBL/GenBank/DDBJ databases">
        <title>Complete sequence of Aciduliprofundum boonei T469.</title>
        <authorList>
            <consortium name="US DOE Joint Genome Institute"/>
            <person name="Lucas S."/>
            <person name="Copeland A."/>
            <person name="Lapidus A."/>
            <person name="Cheng J.-F."/>
            <person name="Bruce D."/>
            <person name="Goodwin L."/>
            <person name="Pitluck S."/>
            <person name="Saunders E."/>
            <person name="Detter J.C."/>
            <person name="Han C."/>
            <person name="Tapia R."/>
            <person name="Land M."/>
            <person name="Hauser L."/>
            <person name="Kyrpides N."/>
            <person name="Mikhailova N."/>
            <person name="Flores G."/>
            <person name="Reysenbach A.-L."/>
            <person name="Woyke T."/>
        </authorList>
    </citation>
    <scope>NUCLEOTIDE SEQUENCE</scope>
    <source>
        <strain evidence="2">T469</strain>
    </source>
</reference>
<dbReference type="KEGG" id="abi:Aboo_1009"/>
<dbReference type="HOGENOM" id="CLU_627916_0_0_2"/>
<evidence type="ECO:0000313" key="3">
    <source>
        <dbReference type="Proteomes" id="UP000001400"/>
    </source>
</evidence>
<dbReference type="GeneID" id="8827966"/>
<feature type="compositionally biased region" description="Polar residues" evidence="1">
    <location>
        <begin position="418"/>
        <end position="427"/>
    </location>
</feature>
<gene>
    <name evidence="2" type="ordered locus">Aboo_1009</name>
</gene>
<dbReference type="RefSeq" id="WP_012997297.1">
    <property type="nucleotide sequence ID" value="NC_013926.1"/>
</dbReference>
<name>D3T9N9_ACIB4</name>